<dbReference type="Pfam" id="PF08385">
    <property type="entry name" value="DHC_N1"/>
    <property type="match status" value="1"/>
</dbReference>
<keyword evidence="9" id="KW-0175">Coiled coil</keyword>
<evidence type="ECO:0000256" key="4">
    <source>
        <dbReference type="ARBA" id="ARBA00022701"/>
    </source>
</evidence>
<evidence type="ECO:0000256" key="5">
    <source>
        <dbReference type="ARBA" id="ARBA00022737"/>
    </source>
</evidence>
<keyword evidence="11" id="KW-0206">Cytoskeleton</keyword>
<dbReference type="InterPro" id="IPR026983">
    <property type="entry name" value="DHC"/>
</dbReference>
<evidence type="ECO:0000256" key="7">
    <source>
        <dbReference type="ARBA" id="ARBA00022840"/>
    </source>
</evidence>
<dbReference type="GO" id="GO:0005874">
    <property type="term" value="C:microtubule"/>
    <property type="evidence" value="ECO:0007669"/>
    <property type="project" value="UniProtKB-KW"/>
</dbReference>
<evidence type="ECO:0000256" key="8">
    <source>
        <dbReference type="ARBA" id="ARBA00023017"/>
    </source>
</evidence>
<dbReference type="InterPro" id="IPR013594">
    <property type="entry name" value="Dynein_heavy_tail"/>
</dbReference>
<keyword evidence="7" id="KW-0067">ATP-binding</keyword>
<dbReference type="GO" id="GO:0045505">
    <property type="term" value="F:dynein intermediate chain binding"/>
    <property type="evidence" value="ECO:0007669"/>
    <property type="project" value="InterPro"/>
</dbReference>
<dbReference type="PANTHER" id="PTHR46532">
    <property type="entry name" value="MALE FERTILITY FACTOR KL5"/>
    <property type="match status" value="1"/>
</dbReference>
<name>A0A9N9J1F6_9GLOM</name>
<evidence type="ECO:0000259" key="13">
    <source>
        <dbReference type="Pfam" id="PF08393"/>
    </source>
</evidence>
<proteinExistence type="inferred from homology"/>
<dbReference type="PANTHER" id="PTHR46532:SF4">
    <property type="entry name" value="AAA+ ATPASE DOMAIN-CONTAINING PROTEIN"/>
    <property type="match status" value="1"/>
</dbReference>
<keyword evidence="4" id="KW-0493">Microtubule</keyword>
<evidence type="ECO:0000259" key="12">
    <source>
        <dbReference type="Pfam" id="PF08385"/>
    </source>
</evidence>
<evidence type="ECO:0000256" key="10">
    <source>
        <dbReference type="ARBA" id="ARBA00023175"/>
    </source>
</evidence>
<dbReference type="Pfam" id="PF08393">
    <property type="entry name" value="DHC_N2"/>
    <property type="match status" value="1"/>
</dbReference>
<dbReference type="AlphaFoldDB" id="A0A9N9J1F6"/>
<organism evidence="14 15">
    <name type="scientific">Dentiscutata erythropus</name>
    <dbReference type="NCBI Taxonomy" id="1348616"/>
    <lineage>
        <taxon>Eukaryota</taxon>
        <taxon>Fungi</taxon>
        <taxon>Fungi incertae sedis</taxon>
        <taxon>Mucoromycota</taxon>
        <taxon>Glomeromycotina</taxon>
        <taxon>Glomeromycetes</taxon>
        <taxon>Diversisporales</taxon>
        <taxon>Gigasporaceae</taxon>
        <taxon>Dentiscutata</taxon>
    </lineage>
</organism>
<comment type="caution">
    <text evidence="14">The sequence shown here is derived from an EMBL/GenBank/DDBJ whole genome shotgun (WGS) entry which is preliminary data.</text>
</comment>
<feature type="domain" description="Dynein heavy chain tail" evidence="12">
    <location>
        <begin position="2"/>
        <end position="442"/>
    </location>
</feature>
<keyword evidence="5" id="KW-0677">Repeat</keyword>
<dbReference type="FunFam" id="1.10.287.2620:FF:000001">
    <property type="entry name" value="Cytoplasmic dynein heavy chain 1"/>
    <property type="match status" value="1"/>
</dbReference>
<evidence type="ECO:0000256" key="9">
    <source>
        <dbReference type="ARBA" id="ARBA00023054"/>
    </source>
</evidence>
<dbReference type="Proteomes" id="UP000789405">
    <property type="component" value="Unassembled WGS sequence"/>
</dbReference>
<evidence type="ECO:0000256" key="1">
    <source>
        <dbReference type="ARBA" id="ARBA00004245"/>
    </source>
</evidence>
<evidence type="ECO:0000256" key="3">
    <source>
        <dbReference type="ARBA" id="ARBA00022490"/>
    </source>
</evidence>
<protein>
    <submittedName>
        <fullName evidence="14">12469_t:CDS:1</fullName>
    </submittedName>
</protein>
<dbReference type="GO" id="GO:0051959">
    <property type="term" value="F:dynein light intermediate chain binding"/>
    <property type="evidence" value="ECO:0007669"/>
    <property type="project" value="InterPro"/>
</dbReference>
<comment type="subcellular location">
    <subcellularLocation>
        <location evidence="1">Cytoplasm</location>
        <location evidence="1">Cytoskeleton</location>
    </subcellularLocation>
</comment>
<keyword evidence="3" id="KW-0963">Cytoplasm</keyword>
<dbReference type="InterPro" id="IPR013602">
    <property type="entry name" value="Dynein_heavy_linker"/>
</dbReference>
<accession>A0A9N9J1F6</accession>
<evidence type="ECO:0000256" key="6">
    <source>
        <dbReference type="ARBA" id="ARBA00022741"/>
    </source>
</evidence>
<keyword evidence="10" id="KW-0505">Motor protein</keyword>
<reference evidence="14" key="1">
    <citation type="submission" date="2021-06" db="EMBL/GenBank/DDBJ databases">
        <authorList>
            <person name="Kallberg Y."/>
            <person name="Tangrot J."/>
            <person name="Rosling A."/>
        </authorList>
    </citation>
    <scope>NUCLEOTIDE SEQUENCE</scope>
    <source>
        <strain evidence="14">MA453B</strain>
    </source>
</reference>
<dbReference type="GO" id="GO:0007018">
    <property type="term" value="P:microtubule-based movement"/>
    <property type="evidence" value="ECO:0007669"/>
    <property type="project" value="InterPro"/>
</dbReference>
<dbReference type="GO" id="GO:0005858">
    <property type="term" value="C:axonemal dynein complex"/>
    <property type="evidence" value="ECO:0007669"/>
    <property type="project" value="TreeGrafter"/>
</dbReference>
<evidence type="ECO:0000256" key="11">
    <source>
        <dbReference type="ARBA" id="ARBA00023212"/>
    </source>
</evidence>
<feature type="non-terminal residue" evidence="14">
    <location>
        <position position="1093"/>
    </location>
</feature>
<dbReference type="GO" id="GO:0005524">
    <property type="term" value="F:ATP binding"/>
    <property type="evidence" value="ECO:0007669"/>
    <property type="project" value="UniProtKB-KW"/>
</dbReference>
<comment type="similarity">
    <text evidence="2">Belongs to the dynein heavy chain family.</text>
</comment>
<gene>
    <name evidence="14" type="ORF">DERYTH_LOCUS17654</name>
</gene>
<evidence type="ECO:0000313" key="14">
    <source>
        <dbReference type="EMBL" id="CAG8759205.1"/>
    </source>
</evidence>
<dbReference type="OrthoDB" id="2146272at2759"/>
<dbReference type="EMBL" id="CAJVPY010016870">
    <property type="protein sequence ID" value="CAG8759205.1"/>
    <property type="molecule type" value="Genomic_DNA"/>
</dbReference>
<keyword evidence="8" id="KW-0243">Dynein</keyword>
<feature type="domain" description="Dynein heavy chain linker" evidence="13">
    <location>
        <begin position="972"/>
        <end position="1092"/>
    </location>
</feature>
<keyword evidence="6" id="KW-0547">Nucleotide-binding</keyword>
<evidence type="ECO:0000313" key="15">
    <source>
        <dbReference type="Proteomes" id="UP000789405"/>
    </source>
</evidence>
<keyword evidence="15" id="KW-1185">Reference proteome</keyword>
<evidence type="ECO:0000256" key="2">
    <source>
        <dbReference type="ARBA" id="ARBA00008887"/>
    </source>
</evidence>
<dbReference type="Gene3D" id="1.10.287.2620">
    <property type="match status" value="1"/>
</dbReference>
<sequence>PYPIKKALALVEAISRDLNDVLQKILCGRRLMYMEYNDFEKVMSGAEDVFRTWDEMIREFTNVARDVMRKNSYKFVPIKINPAHDKLQERVAFVRNFRRQHEQLYQTIVKIMIQPKNAAKIVIEGEESFSIDDINSIKEVKVAYESVKDIDVLEVSIEGTEIWFQAENAYFERVSRVENQIIESLRDRLSTCKNANEMFGAFSKFNALFARPKIRGVIQEYQNELIDRVKKDISKLHERFDQQYHKSEANYMFQLRDIPAISGAMIWARQIERQLQRYMKRVEDVLGKGWEMYAEGHKLQIECNNFKKKLDTRLFYEFWQKDILQRSDLNMTGRLLEITRDRAQGNILQLGVNFDPQIITIFREVRNLLWLGHHVPHNISTSAKVAKRVYPFVISLIETVKKYAQTVRKIQKHPDIIMLVANYRNGIQAMITKSITFEWEYFVYSYDDSPENQHVTFVREFANTVLEFQDKITHLKSYSNIDVWIAQLDKRIETVLSQRLQRAIFSWTTEFISSSNNSTNIESIETSADKGIKNVRHETVRNDSSDGETPTTAKTEKPVFQQFVHAVLIKNQVIYLDPPIEVARTRWYIQLHEWFSVVCNLPRIQGLRSDIGQARGSTVSRETNTYSNLLTKLPDGSLEKAYEVIEANLNKIQAQSLWNLESNYIYERLGDDFNKWKRVLLEIKKTRATFDNSDIELSFGIVVINYKQAQSKVNAKYDQWQRYVLAKFGIKLGDSMQEFRSGVSNSRKELENKSMESNNTSAVVAFITFVQDLKCKVNKWQQDVEIFREGQKTLERYQYQFPSGWLHIGQVEGEWSAFKEILDKKSSQIQDQIAKEALNMYLNVDCRLYPILEEIRDLRSIWSSLSEVLQSINELKEIQWYSVVTTQENLRKLEKLFISINELPDNIHKVSVLIYAVLSIFLPSIYELKETPQSSVVPREIRRQLKNLNFLEMLPSYIRLSSTFGVLINEVLSILWPSLNELKKTPWSLVLPRKIRRQLENILNDIKELPSSIQAFEVLVDRVKTYIKINPILSELKSEALKDRHWEQLFKALKLDNCFSLSEMTVGHVWDLDLKKNAKIIKNIVAQASGEEN</sequence>